<protein>
    <submittedName>
        <fullName evidence="1">Methyltransferase domain-containing protein</fullName>
    </submittedName>
</protein>
<dbReference type="Proteomes" id="UP001163223">
    <property type="component" value="Chromosome"/>
</dbReference>
<evidence type="ECO:0000313" key="1">
    <source>
        <dbReference type="EMBL" id="WAJ26791.1"/>
    </source>
</evidence>
<reference evidence="1" key="1">
    <citation type="submission" date="2022-11" db="EMBL/GenBank/DDBJ databases">
        <title>beta-Carotene-producing bacterium, Jeongeuplla avenae sp. nov., alleviates the salt stress of Arabidopsis seedlings.</title>
        <authorList>
            <person name="Jiang L."/>
            <person name="Lee J."/>
        </authorList>
    </citation>
    <scope>NUCLEOTIDE SEQUENCE</scope>
    <source>
        <strain evidence="1">DY_R2A_6</strain>
    </source>
</reference>
<keyword evidence="1" id="KW-0808">Transferase</keyword>
<evidence type="ECO:0000313" key="2">
    <source>
        <dbReference type="Proteomes" id="UP001163223"/>
    </source>
</evidence>
<sequence length="304" mass="32121">MPADSHRPDDPLADRRAAYAEGLAAEGDFAAAADLMRQAIDIAPGWHAGRMRLGEWLERSGERDAAASEYETVLAAHPADAYGAGLKLAALGYREAPAAPPPAFVAGLFDQYAGRFEDSLVGKLGYRAPDLLLDAIRAARPDARFAAALDLGCGTGLMGERLRPLCTRLVGVDLSAGMLAEARRKAIYDALHLGDIAEPIAHEPGPFDLVAAADVLTYLGDLAPVLARASSLLAPAGLFACTVEASAGTESFELRPSLRYAHAPARLAERAAERGLRLLSDVRETLRRDRGEPVGGAVMLFAKA</sequence>
<keyword evidence="2" id="KW-1185">Reference proteome</keyword>
<accession>A0ACD4NJC7</accession>
<keyword evidence="1" id="KW-0489">Methyltransferase</keyword>
<organism evidence="1 2">
    <name type="scientific">Antarcticirhabdus aurantiaca</name>
    <dbReference type="NCBI Taxonomy" id="2606717"/>
    <lineage>
        <taxon>Bacteria</taxon>
        <taxon>Pseudomonadati</taxon>
        <taxon>Pseudomonadota</taxon>
        <taxon>Alphaproteobacteria</taxon>
        <taxon>Hyphomicrobiales</taxon>
        <taxon>Aurantimonadaceae</taxon>
        <taxon>Antarcticirhabdus</taxon>
    </lineage>
</organism>
<gene>
    <name evidence="1" type="ORF">OXU80_18225</name>
</gene>
<name>A0ACD4NJC7_9HYPH</name>
<proteinExistence type="predicted"/>
<dbReference type="EMBL" id="CP113520">
    <property type="protein sequence ID" value="WAJ26791.1"/>
    <property type="molecule type" value="Genomic_DNA"/>
</dbReference>